<protein>
    <submittedName>
        <fullName evidence="3">Peptidoglycan/LPS O-acetylase OafA/YrhL</fullName>
    </submittedName>
</protein>
<dbReference type="Pfam" id="PF01757">
    <property type="entry name" value="Acyl_transf_3"/>
    <property type="match status" value="1"/>
</dbReference>
<keyword evidence="1" id="KW-0472">Membrane</keyword>
<organism evidence="3 4">
    <name type="scientific">Maribacter vaceletii</name>
    <dbReference type="NCBI Taxonomy" id="1206816"/>
    <lineage>
        <taxon>Bacteria</taxon>
        <taxon>Pseudomonadati</taxon>
        <taxon>Bacteroidota</taxon>
        <taxon>Flavobacteriia</taxon>
        <taxon>Flavobacteriales</taxon>
        <taxon>Flavobacteriaceae</taxon>
        <taxon>Maribacter</taxon>
    </lineage>
</organism>
<feature type="transmembrane region" description="Helical" evidence="1">
    <location>
        <begin position="250"/>
        <end position="266"/>
    </location>
</feature>
<dbReference type="AlphaFoldDB" id="A0A495EDB1"/>
<dbReference type="InterPro" id="IPR050879">
    <property type="entry name" value="Acyltransferase_3"/>
</dbReference>
<feature type="transmembrane region" description="Helical" evidence="1">
    <location>
        <begin position="84"/>
        <end position="108"/>
    </location>
</feature>
<dbReference type="PANTHER" id="PTHR23028:SF131">
    <property type="entry name" value="BLR2367 PROTEIN"/>
    <property type="match status" value="1"/>
</dbReference>
<gene>
    <name evidence="3" type="ORF">CLV91_0719</name>
</gene>
<dbReference type="GO" id="GO:0016020">
    <property type="term" value="C:membrane"/>
    <property type="evidence" value="ECO:0007669"/>
    <property type="project" value="TreeGrafter"/>
</dbReference>
<dbReference type="OrthoDB" id="9796461at2"/>
<dbReference type="EMBL" id="RBIQ01000007">
    <property type="protein sequence ID" value="RKR14641.1"/>
    <property type="molecule type" value="Genomic_DNA"/>
</dbReference>
<accession>A0A495EDB1</accession>
<feature type="transmembrane region" description="Helical" evidence="1">
    <location>
        <begin position="347"/>
        <end position="369"/>
    </location>
</feature>
<feature type="transmembrane region" description="Helical" evidence="1">
    <location>
        <begin position="272"/>
        <end position="288"/>
    </location>
</feature>
<sequence>MVKSYLYNLSALRGIAAIMVVTLHFHFFLGGLVPYKNAGLVDKLYLMVDLFFILSGFIMCYVYETSFTTRVTRKKYKSFLIARLARIYPLHIITLFAKVIMFITVVLIGKFHLLSDLGKHIYRLDAIPVQLVFLQTIGIYNFDTWNAPAWSLSAEWWAYVIFPFLFIMFRKLGFKNWWVGGILVILGWLSIEFLLAPLEPFFNFPLNPNHKTLDVNWHYGTIRGIVGFMAGMIVWQLFKTSKGKKWIRNGWFLSGVLVLCLISMQFKWYDTITVFLFTPLILSLAYGSKNANYFLGLRLFQKLGKWSFSIYIWHMIFMDIILLYFRFQSSEKLGGLIRPIKGTYVEKWTYFILCVAFICFMANLSYRYIETPTRNWIKNKFNTVN</sequence>
<evidence type="ECO:0000256" key="1">
    <source>
        <dbReference type="SAM" id="Phobius"/>
    </source>
</evidence>
<evidence type="ECO:0000313" key="3">
    <source>
        <dbReference type="EMBL" id="RKR14641.1"/>
    </source>
</evidence>
<keyword evidence="1" id="KW-1133">Transmembrane helix</keyword>
<feature type="transmembrane region" description="Helical" evidence="1">
    <location>
        <begin position="217"/>
        <end position="238"/>
    </location>
</feature>
<dbReference type="PANTHER" id="PTHR23028">
    <property type="entry name" value="ACETYLTRANSFERASE"/>
    <property type="match status" value="1"/>
</dbReference>
<comment type="caution">
    <text evidence="3">The sequence shown here is derived from an EMBL/GenBank/DDBJ whole genome shotgun (WGS) entry which is preliminary data.</text>
</comment>
<dbReference type="Proteomes" id="UP000269412">
    <property type="component" value="Unassembled WGS sequence"/>
</dbReference>
<feature type="transmembrane region" description="Helical" evidence="1">
    <location>
        <begin position="308"/>
        <end position="327"/>
    </location>
</feature>
<dbReference type="GO" id="GO:0000271">
    <property type="term" value="P:polysaccharide biosynthetic process"/>
    <property type="evidence" value="ECO:0007669"/>
    <property type="project" value="TreeGrafter"/>
</dbReference>
<name>A0A495EDB1_9FLAO</name>
<proteinExistence type="predicted"/>
<keyword evidence="4" id="KW-1185">Reference proteome</keyword>
<reference evidence="3 4" key="1">
    <citation type="submission" date="2018-10" db="EMBL/GenBank/DDBJ databases">
        <title>Genomic Encyclopedia of Archaeal and Bacterial Type Strains, Phase II (KMG-II): from individual species to whole genera.</title>
        <authorList>
            <person name="Goeker M."/>
        </authorList>
    </citation>
    <scope>NUCLEOTIDE SEQUENCE [LARGE SCALE GENOMIC DNA]</scope>
    <source>
        <strain evidence="3 4">DSM 25230</strain>
    </source>
</reference>
<feature type="transmembrane region" description="Helical" evidence="1">
    <location>
        <begin position="149"/>
        <end position="169"/>
    </location>
</feature>
<feature type="domain" description="Acyltransferase 3" evidence="2">
    <location>
        <begin position="7"/>
        <end position="359"/>
    </location>
</feature>
<evidence type="ECO:0000313" key="4">
    <source>
        <dbReference type="Proteomes" id="UP000269412"/>
    </source>
</evidence>
<feature type="transmembrane region" description="Helical" evidence="1">
    <location>
        <begin position="44"/>
        <end position="63"/>
    </location>
</feature>
<keyword evidence="1" id="KW-0812">Transmembrane</keyword>
<dbReference type="GO" id="GO:0016747">
    <property type="term" value="F:acyltransferase activity, transferring groups other than amino-acyl groups"/>
    <property type="evidence" value="ECO:0007669"/>
    <property type="project" value="InterPro"/>
</dbReference>
<feature type="transmembrane region" description="Helical" evidence="1">
    <location>
        <begin position="176"/>
        <end position="197"/>
    </location>
</feature>
<evidence type="ECO:0000259" key="2">
    <source>
        <dbReference type="Pfam" id="PF01757"/>
    </source>
</evidence>
<feature type="transmembrane region" description="Helical" evidence="1">
    <location>
        <begin position="12"/>
        <end position="32"/>
    </location>
</feature>
<dbReference type="InterPro" id="IPR002656">
    <property type="entry name" value="Acyl_transf_3_dom"/>
</dbReference>
<dbReference type="RefSeq" id="WP_121064038.1">
    <property type="nucleotide sequence ID" value="NZ_RBIQ01000007.1"/>
</dbReference>